<organism evidence="1 2">
    <name type="scientific">Methanolapillus millepedarum</name>
    <dbReference type="NCBI Taxonomy" id="3028296"/>
    <lineage>
        <taxon>Archaea</taxon>
        <taxon>Methanobacteriati</taxon>
        <taxon>Methanobacteriota</taxon>
        <taxon>Stenosarchaea group</taxon>
        <taxon>Methanomicrobia</taxon>
        <taxon>Methanosarcinales</taxon>
        <taxon>Methanosarcinaceae</taxon>
        <taxon>Methanolapillus</taxon>
    </lineage>
</organism>
<dbReference type="AlphaFoldDB" id="A0AA96VEV3"/>
<reference evidence="1 2" key="1">
    <citation type="submission" date="2023-07" db="EMBL/GenBank/DDBJ databases">
        <title>Closed genoem sequence of Methanosarcinaceae archaeon Ac7.</title>
        <authorList>
            <person name="Poehlein A."/>
            <person name="Protasov E."/>
            <person name="Platt K."/>
            <person name="Reeh H."/>
            <person name="Daniel R."/>
            <person name="Brune A."/>
        </authorList>
    </citation>
    <scope>NUCLEOTIDE SEQUENCE [LARGE SCALE GENOMIC DNA]</scope>
    <source>
        <strain evidence="1 2">Ac7</strain>
    </source>
</reference>
<dbReference type="Proteomes" id="UP001303587">
    <property type="component" value="Chromosome"/>
</dbReference>
<dbReference type="EMBL" id="CP131060">
    <property type="protein sequence ID" value="WNY25322.1"/>
    <property type="molecule type" value="Genomic_DNA"/>
</dbReference>
<proteinExistence type="predicted"/>
<keyword evidence="2" id="KW-1185">Reference proteome</keyword>
<evidence type="ECO:0000313" key="1">
    <source>
        <dbReference type="EMBL" id="WNY25322.1"/>
    </source>
</evidence>
<protein>
    <submittedName>
        <fullName evidence="1">Uncharacterized protein</fullName>
    </submittedName>
</protein>
<sequence>MKKFQNRQTSKKSCFELKFKKEKYNLKNSIKKGAFCAFSFLNQK</sequence>
<accession>A0AA96VEV3</accession>
<gene>
    <name evidence="1" type="ORF">MsAc7_08720</name>
</gene>
<evidence type="ECO:0000313" key="2">
    <source>
        <dbReference type="Proteomes" id="UP001303587"/>
    </source>
</evidence>
<name>A0AA96VEV3_9EURY</name>